<proteinExistence type="predicted"/>
<evidence type="ECO:0000313" key="1">
    <source>
        <dbReference type="EMBL" id="KAK8553927.1"/>
    </source>
</evidence>
<dbReference type="Proteomes" id="UP001472677">
    <property type="component" value="Unassembled WGS sequence"/>
</dbReference>
<gene>
    <name evidence="1" type="ORF">V6N12_030906</name>
</gene>
<protein>
    <submittedName>
        <fullName evidence="1">Uncharacterized protein</fullName>
    </submittedName>
</protein>
<reference evidence="1 2" key="1">
    <citation type="journal article" date="2024" name="G3 (Bethesda)">
        <title>Genome assembly of Hibiscus sabdariffa L. provides insights into metabolisms of medicinal natural products.</title>
        <authorList>
            <person name="Kim T."/>
        </authorList>
    </citation>
    <scope>NUCLEOTIDE SEQUENCE [LARGE SCALE GENOMIC DNA]</scope>
    <source>
        <strain evidence="1">TK-2024</strain>
        <tissue evidence="1">Old leaves</tissue>
    </source>
</reference>
<accession>A0ABR2E7C6</accession>
<comment type="caution">
    <text evidence="1">The sequence shown here is derived from an EMBL/GenBank/DDBJ whole genome shotgun (WGS) entry which is preliminary data.</text>
</comment>
<evidence type="ECO:0000313" key="2">
    <source>
        <dbReference type="Proteomes" id="UP001472677"/>
    </source>
</evidence>
<sequence length="101" mass="11390">MDCDVLTVTRPIVSCKDMVTAFTQTSHTALDYDDDIELLEEDVADGIPTIDFSKQVKLLAIKSMNLTLVLKVLGRRVGYNTLQNSYVYHMETFSSYQANGY</sequence>
<dbReference type="EMBL" id="JBBPBM010000019">
    <property type="protein sequence ID" value="KAK8553927.1"/>
    <property type="molecule type" value="Genomic_DNA"/>
</dbReference>
<name>A0ABR2E7C6_9ROSI</name>
<keyword evidence="2" id="KW-1185">Reference proteome</keyword>
<organism evidence="1 2">
    <name type="scientific">Hibiscus sabdariffa</name>
    <name type="common">roselle</name>
    <dbReference type="NCBI Taxonomy" id="183260"/>
    <lineage>
        <taxon>Eukaryota</taxon>
        <taxon>Viridiplantae</taxon>
        <taxon>Streptophyta</taxon>
        <taxon>Embryophyta</taxon>
        <taxon>Tracheophyta</taxon>
        <taxon>Spermatophyta</taxon>
        <taxon>Magnoliopsida</taxon>
        <taxon>eudicotyledons</taxon>
        <taxon>Gunneridae</taxon>
        <taxon>Pentapetalae</taxon>
        <taxon>rosids</taxon>
        <taxon>malvids</taxon>
        <taxon>Malvales</taxon>
        <taxon>Malvaceae</taxon>
        <taxon>Malvoideae</taxon>
        <taxon>Hibiscus</taxon>
    </lineage>
</organism>